<proteinExistence type="predicted"/>
<sequence length="338" mass="34858">MTDPSPAPVVPHGRLLVVHAHPDDETLATGGLLAAWAASGEPVTLVTCTRGERGEVIGDELAHLEGDGPRLAAHRETELAAALRALGVQDHAFLDELPPPALPPAALAARYEDSGMAWVGAGGAGLSGRAGAAEVVPPDALVAGALDEQGSRLAELVRVLRPSTVVTYEPGGGYGHPDHVRAHQIAMRALELASEPSETSPGHQPADVWWTVVPAGVLRRGRAQLVDAVDAGLVPAGPATLVDPDGPLPAVAAGDHAVVAVLDARPVLDRVEGALRAHATQVHRLVRVRHSASGDDHVLVGAYALSNDVLVPWLGTEFYARATGPDAGPSQPVPSVER</sequence>
<dbReference type="InterPro" id="IPR003737">
    <property type="entry name" value="GlcNAc_PI_deacetylase-related"/>
</dbReference>
<dbReference type="PANTHER" id="PTHR12993:SF26">
    <property type="entry name" value="1D-MYO-INOSITOL 2-ACETAMIDO-2-DEOXY-ALPHA-D-GLUCOPYRANOSIDE DEACETYLASE"/>
    <property type="match status" value="1"/>
</dbReference>
<dbReference type="GO" id="GO:0016137">
    <property type="term" value="P:glycoside metabolic process"/>
    <property type="evidence" value="ECO:0007669"/>
    <property type="project" value="UniProtKB-ARBA"/>
</dbReference>
<evidence type="ECO:0000256" key="1">
    <source>
        <dbReference type="ARBA" id="ARBA00022833"/>
    </source>
</evidence>
<organism evidence="2 3">
    <name type="scientific">Sanguibacter antarcticus</name>
    <dbReference type="NCBI Taxonomy" id="372484"/>
    <lineage>
        <taxon>Bacteria</taxon>
        <taxon>Bacillati</taxon>
        <taxon>Actinomycetota</taxon>
        <taxon>Actinomycetes</taxon>
        <taxon>Micrococcales</taxon>
        <taxon>Sanguibacteraceae</taxon>
        <taxon>Sanguibacter</taxon>
    </lineage>
</organism>
<protein>
    <submittedName>
        <fullName evidence="2">N-acetyl-1-D-myo-inositol-2-amino-2-deoxy-alpha-D-glucopyranoside deacetylase</fullName>
    </submittedName>
</protein>
<dbReference type="EMBL" id="PDJG01000001">
    <property type="protein sequence ID" value="PFG33758.1"/>
    <property type="molecule type" value="Genomic_DNA"/>
</dbReference>
<keyword evidence="1" id="KW-0862">Zinc</keyword>
<accession>A0A2A9E474</accession>
<reference evidence="2 3" key="1">
    <citation type="submission" date="2017-10" db="EMBL/GenBank/DDBJ databases">
        <title>Sequencing the genomes of 1000 actinobacteria strains.</title>
        <authorList>
            <person name="Klenk H.-P."/>
        </authorList>
    </citation>
    <scope>NUCLEOTIDE SEQUENCE [LARGE SCALE GENOMIC DNA]</scope>
    <source>
        <strain evidence="2 3">DSM 18966</strain>
    </source>
</reference>
<keyword evidence="3" id="KW-1185">Reference proteome</keyword>
<dbReference type="Gene3D" id="3.40.50.10320">
    <property type="entry name" value="LmbE-like"/>
    <property type="match status" value="1"/>
</dbReference>
<dbReference type="RefSeq" id="WP_245862303.1">
    <property type="nucleotide sequence ID" value="NZ_PDJG01000001.1"/>
</dbReference>
<dbReference type="AlphaFoldDB" id="A0A2A9E474"/>
<dbReference type="Pfam" id="PF02585">
    <property type="entry name" value="PIG-L"/>
    <property type="match status" value="1"/>
</dbReference>
<dbReference type="SUPFAM" id="SSF102588">
    <property type="entry name" value="LmbE-like"/>
    <property type="match status" value="1"/>
</dbReference>
<gene>
    <name evidence="2" type="ORF">ATL42_1645</name>
</gene>
<evidence type="ECO:0000313" key="2">
    <source>
        <dbReference type="EMBL" id="PFG33758.1"/>
    </source>
</evidence>
<dbReference type="InterPro" id="IPR024078">
    <property type="entry name" value="LmbE-like_dom_sf"/>
</dbReference>
<dbReference type="Proteomes" id="UP000225548">
    <property type="component" value="Unassembled WGS sequence"/>
</dbReference>
<dbReference type="PANTHER" id="PTHR12993">
    <property type="entry name" value="N-ACETYLGLUCOSAMINYL-PHOSPHATIDYLINOSITOL DE-N-ACETYLASE-RELATED"/>
    <property type="match status" value="1"/>
</dbReference>
<evidence type="ECO:0000313" key="3">
    <source>
        <dbReference type="Proteomes" id="UP000225548"/>
    </source>
</evidence>
<dbReference type="GO" id="GO:0016811">
    <property type="term" value="F:hydrolase activity, acting on carbon-nitrogen (but not peptide) bonds, in linear amides"/>
    <property type="evidence" value="ECO:0007669"/>
    <property type="project" value="TreeGrafter"/>
</dbReference>
<name>A0A2A9E474_9MICO</name>
<comment type="caution">
    <text evidence="2">The sequence shown here is derived from an EMBL/GenBank/DDBJ whole genome shotgun (WGS) entry which is preliminary data.</text>
</comment>